<dbReference type="AlphaFoldDB" id="S7RSP2"/>
<keyword evidence="2" id="KW-1185">Reference proteome</keyword>
<dbReference type="InterPro" id="IPR051150">
    <property type="entry name" value="SWT21/TCAB1_mRNA_Telomere"/>
</dbReference>
<dbReference type="OMA" id="WHAHEGM"/>
<protein>
    <recommendedName>
        <fullName evidence="3">WD40 repeat-like protein</fullName>
    </recommendedName>
</protein>
<feature type="non-terminal residue" evidence="1">
    <location>
        <position position="1"/>
    </location>
</feature>
<dbReference type="Proteomes" id="UP000030669">
    <property type="component" value="Unassembled WGS sequence"/>
</dbReference>
<dbReference type="PANTHER" id="PTHR13211">
    <property type="entry name" value="TELOMERASE CAJAL BODY PROTEIN 1"/>
    <property type="match status" value="1"/>
</dbReference>
<dbReference type="OrthoDB" id="239865at2759"/>
<dbReference type="eggNOG" id="KOG2919">
    <property type="taxonomic scope" value="Eukaryota"/>
</dbReference>
<dbReference type="RefSeq" id="XP_007865554.1">
    <property type="nucleotide sequence ID" value="XM_007867363.1"/>
</dbReference>
<dbReference type="KEGG" id="gtr:GLOTRDRAFT_41432"/>
<sequence>GEPQENHNNPRSGLIEQAAPILDYIWYPSASPRNPASYCFVASVRECPVKLIDASDGRLRASYKVVDHRERQIAPHSLAFNLYANKQLSADWRNSSRLYCGFEDAIEVFDVVSPGEGSRLHTTPSKKSKDGLKGIISSLAFAPSYGSDTYFAAGSLTPSSSYTSNIALFTEDSNGTPIGYPGVDSAGGGVRAAVTQLQFNATSPHILYASFRRHCCIYSWDLRGDISTPLKVFRYGDAKGATRARDEMTNQKLRFDSDLSGRWLSSGDQNGDVSVFDVNDDSAESSATGPPEAKPTLRFHAHDGTLYRSNVPPIPVLSILRCCRVRGVPPYAATTAIGFRIKALPSRRGISLCRRCHGGILV</sequence>
<dbReference type="InterPro" id="IPR036322">
    <property type="entry name" value="WD40_repeat_dom_sf"/>
</dbReference>
<evidence type="ECO:0008006" key="3">
    <source>
        <dbReference type="Google" id="ProtNLM"/>
    </source>
</evidence>
<gene>
    <name evidence="1" type="ORF">GLOTRDRAFT_41432</name>
</gene>
<dbReference type="InterPro" id="IPR015943">
    <property type="entry name" value="WD40/YVTN_repeat-like_dom_sf"/>
</dbReference>
<dbReference type="Gene3D" id="2.130.10.10">
    <property type="entry name" value="YVTN repeat-like/Quinoprotein amine dehydrogenase"/>
    <property type="match status" value="1"/>
</dbReference>
<reference evidence="1 2" key="1">
    <citation type="journal article" date="2012" name="Science">
        <title>The Paleozoic origin of enzymatic lignin decomposition reconstructed from 31 fungal genomes.</title>
        <authorList>
            <person name="Floudas D."/>
            <person name="Binder M."/>
            <person name="Riley R."/>
            <person name="Barry K."/>
            <person name="Blanchette R.A."/>
            <person name="Henrissat B."/>
            <person name="Martinez A.T."/>
            <person name="Otillar R."/>
            <person name="Spatafora J.W."/>
            <person name="Yadav J.S."/>
            <person name="Aerts A."/>
            <person name="Benoit I."/>
            <person name="Boyd A."/>
            <person name="Carlson A."/>
            <person name="Copeland A."/>
            <person name="Coutinho P.M."/>
            <person name="de Vries R.P."/>
            <person name="Ferreira P."/>
            <person name="Findley K."/>
            <person name="Foster B."/>
            <person name="Gaskell J."/>
            <person name="Glotzer D."/>
            <person name="Gorecki P."/>
            <person name="Heitman J."/>
            <person name="Hesse C."/>
            <person name="Hori C."/>
            <person name="Igarashi K."/>
            <person name="Jurgens J.A."/>
            <person name="Kallen N."/>
            <person name="Kersten P."/>
            <person name="Kohler A."/>
            <person name="Kuees U."/>
            <person name="Kumar T.K.A."/>
            <person name="Kuo A."/>
            <person name="LaButti K."/>
            <person name="Larrondo L.F."/>
            <person name="Lindquist E."/>
            <person name="Ling A."/>
            <person name="Lombard V."/>
            <person name="Lucas S."/>
            <person name="Lundell T."/>
            <person name="Martin R."/>
            <person name="McLaughlin D.J."/>
            <person name="Morgenstern I."/>
            <person name="Morin E."/>
            <person name="Murat C."/>
            <person name="Nagy L.G."/>
            <person name="Nolan M."/>
            <person name="Ohm R.A."/>
            <person name="Patyshakuliyeva A."/>
            <person name="Rokas A."/>
            <person name="Ruiz-Duenas F.J."/>
            <person name="Sabat G."/>
            <person name="Salamov A."/>
            <person name="Samejima M."/>
            <person name="Schmutz J."/>
            <person name="Slot J.C."/>
            <person name="St John F."/>
            <person name="Stenlid J."/>
            <person name="Sun H."/>
            <person name="Sun S."/>
            <person name="Syed K."/>
            <person name="Tsang A."/>
            <person name="Wiebenga A."/>
            <person name="Young D."/>
            <person name="Pisabarro A."/>
            <person name="Eastwood D.C."/>
            <person name="Martin F."/>
            <person name="Cullen D."/>
            <person name="Grigoriev I.V."/>
            <person name="Hibbett D.S."/>
        </authorList>
    </citation>
    <scope>NUCLEOTIDE SEQUENCE [LARGE SCALE GENOMIC DNA]</scope>
    <source>
        <strain evidence="1 2">ATCC 11539</strain>
    </source>
</reference>
<dbReference type="EMBL" id="KB469301">
    <property type="protein sequence ID" value="EPQ56054.1"/>
    <property type="molecule type" value="Genomic_DNA"/>
</dbReference>
<dbReference type="HOGENOM" id="CLU_766299_0_0_1"/>
<evidence type="ECO:0000313" key="1">
    <source>
        <dbReference type="EMBL" id="EPQ56054.1"/>
    </source>
</evidence>
<dbReference type="STRING" id="670483.S7RSP2"/>
<proteinExistence type="predicted"/>
<dbReference type="SUPFAM" id="SSF50978">
    <property type="entry name" value="WD40 repeat-like"/>
    <property type="match status" value="1"/>
</dbReference>
<name>S7RSP2_GLOTA</name>
<dbReference type="GeneID" id="19306051"/>
<accession>S7RSP2</accession>
<dbReference type="PANTHER" id="PTHR13211:SF0">
    <property type="entry name" value="TELOMERASE CAJAL BODY PROTEIN 1"/>
    <property type="match status" value="1"/>
</dbReference>
<organism evidence="1 2">
    <name type="scientific">Gloeophyllum trabeum (strain ATCC 11539 / FP-39264 / Madison 617)</name>
    <name type="common">Brown rot fungus</name>
    <dbReference type="NCBI Taxonomy" id="670483"/>
    <lineage>
        <taxon>Eukaryota</taxon>
        <taxon>Fungi</taxon>
        <taxon>Dikarya</taxon>
        <taxon>Basidiomycota</taxon>
        <taxon>Agaricomycotina</taxon>
        <taxon>Agaricomycetes</taxon>
        <taxon>Gloeophyllales</taxon>
        <taxon>Gloeophyllaceae</taxon>
        <taxon>Gloeophyllum</taxon>
    </lineage>
</organism>
<evidence type="ECO:0000313" key="2">
    <source>
        <dbReference type="Proteomes" id="UP000030669"/>
    </source>
</evidence>